<protein>
    <submittedName>
        <fullName evidence="11">Sorbose-specific PTS uptake system component</fullName>
        <ecNumber evidence="11">2.7.1.69</ecNumber>
    </submittedName>
</protein>
<dbReference type="GO" id="GO:0016301">
    <property type="term" value="F:kinase activity"/>
    <property type="evidence" value="ECO:0007669"/>
    <property type="project" value="UniProtKB-KW"/>
</dbReference>
<keyword evidence="6" id="KW-0598">Phosphotransferase system</keyword>
<dbReference type="InterPro" id="IPR018455">
    <property type="entry name" value="PTS_IIB_sorbose-sp_subgr"/>
</dbReference>
<dbReference type="SUPFAM" id="SSF52728">
    <property type="entry name" value="PTS IIb component"/>
    <property type="match status" value="1"/>
</dbReference>
<evidence type="ECO:0000256" key="7">
    <source>
        <dbReference type="ARBA" id="ARBA00022777"/>
    </source>
</evidence>
<evidence type="ECO:0000256" key="2">
    <source>
        <dbReference type="ARBA" id="ARBA00022448"/>
    </source>
</evidence>
<reference evidence="12" key="1">
    <citation type="submission" date="2015-03" db="EMBL/GenBank/DDBJ databases">
        <authorList>
            <consortium name="Pathogen Informatics"/>
        </authorList>
    </citation>
    <scope>NUCLEOTIDE SEQUENCE [LARGE SCALE GENOMIC DNA]</scope>
    <source>
        <strain evidence="12">R148</strain>
    </source>
</reference>
<feature type="modified residue" description="Phosphohistidine; by EIIA" evidence="9">
    <location>
        <position position="14"/>
    </location>
</feature>
<keyword evidence="5 11" id="KW-0808">Transferase</keyword>
<dbReference type="NCBIfam" id="TIGR00854">
    <property type="entry name" value="pts-sorbose"/>
    <property type="match status" value="1"/>
</dbReference>
<dbReference type="PROSITE" id="PS51101">
    <property type="entry name" value="PTS_EIIB_TYPE_4"/>
    <property type="match status" value="1"/>
</dbReference>
<evidence type="ECO:0000256" key="9">
    <source>
        <dbReference type="PIRSR" id="PIRSR618455-2"/>
    </source>
</evidence>
<evidence type="ECO:0000256" key="1">
    <source>
        <dbReference type="ARBA" id="ARBA00004496"/>
    </source>
</evidence>
<sequence>MKINLARIDDRLIHGQVTTVWAKEAKAERIIICSDEVYNDDIRKTLLKQAAPPGIKVNVVNIEKAVAVYHNPNYSNDTVFYLFTNPTDVLRLVDEGVKINVINIGGMAFKQGKRQLTKAVSVDQNDINAFYALGERGVHLDLRVVTSDPQVDVIKKLKELESKERN</sequence>
<dbReference type="Gene3D" id="3.40.35.10">
    <property type="entry name" value="Phosphotransferase system, sorbose subfamily IIB component"/>
    <property type="match status" value="1"/>
</dbReference>
<evidence type="ECO:0000256" key="8">
    <source>
        <dbReference type="PIRSR" id="PIRSR618455-1"/>
    </source>
</evidence>
<keyword evidence="3" id="KW-0963">Cytoplasm</keyword>
<evidence type="ECO:0000256" key="4">
    <source>
        <dbReference type="ARBA" id="ARBA00022597"/>
    </source>
</evidence>
<name>A0A0H5LTF2_YERIN</name>
<evidence type="ECO:0000256" key="6">
    <source>
        <dbReference type="ARBA" id="ARBA00022683"/>
    </source>
</evidence>
<proteinExistence type="predicted"/>
<evidence type="ECO:0000256" key="3">
    <source>
        <dbReference type="ARBA" id="ARBA00022490"/>
    </source>
</evidence>
<evidence type="ECO:0000313" key="11">
    <source>
        <dbReference type="EMBL" id="CRY54360.1"/>
    </source>
</evidence>
<dbReference type="EMBL" id="CWJI01000002">
    <property type="protein sequence ID" value="CRY54360.1"/>
    <property type="molecule type" value="Genomic_DNA"/>
</dbReference>
<dbReference type="AlphaFoldDB" id="A0A0H5LTF2"/>
<dbReference type="InterPro" id="IPR036667">
    <property type="entry name" value="PTS_IIB_sorbose-sp_sf"/>
</dbReference>
<keyword evidence="4" id="KW-0762">Sugar transport</keyword>
<dbReference type="Pfam" id="PF03830">
    <property type="entry name" value="PTSIIB_sorb"/>
    <property type="match status" value="1"/>
</dbReference>
<dbReference type="GO" id="GO:0005737">
    <property type="term" value="C:cytoplasm"/>
    <property type="evidence" value="ECO:0007669"/>
    <property type="project" value="UniProtKB-SubCell"/>
</dbReference>
<dbReference type="InterPro" id="IPR004720">
    <property type="entry name" value="PTS_IIB_sorbose-sp"/>
</dbReference>
<evidence type="ECO:0000259" key="10">
    <source>
        <dbReference type="PROSITE" id="PS51101"/>
    </source>
</evidence>
<dbReference type="RefSeq" id="WP_042806612.1">
    <property type="nucleotide sequence ID" value="NZ_CWJI01000002.1"/>
</dbReference>
<organism evidence="11 12">
    <name type="scientific">Yersinia intermedia</name>
    <dbReference type="NCBI Taxonomy" id="631"/>
    <lineage>
        <taxon>Bacteria</taxon>
        <taxon>Pseudomonadati</taxon>
        <taxon>Pseudomonadota</taxon>
        <taxon>Gammaproteobacteria</taxon>
        <taxon>Enterobacterales</taxon>
        <taxon>Yersiniaceae</taxon>
        <taxon>Yersinia</taxon>
    </lineage>
</organism>
<dbReference type="CDD" id="cd00001">
    <property type="entry name" value="PTS_IIB_man"/>
    <property type="match status" value="1"/>
</dbReference>
<feature type="active site" description="Pros-phosphohistidine intermediate; for EIIB activity" evidence="8">
    <location>
        <position position="14"/>
    </location>
</feature>
<dbReference type="GO" id="GO:0009401">
    <property type="term" value="P:phosphoenolpyruvate-dependent sugar phosphotransferase system"/>
    <property type="evidence" value="ECO:0007669"/>
    <property type="project" value="UniProtKB-KW"/>
</dbReference>
<evidence type="ECO:0000256" key="5">
    <source>
        <dbReference type="ARBA" id="ARBA00022679"/>
    </source>
</evidence>
<dbReference type="GO" id="GO:0008982">
    <property type="term" value="F:protein-N(PI)-phosphohistidine-sugar phosphotransferase activity"/>
    <property type="evidence" value="ECO:0007669"/>
    <property type="project" value="InterPro"/>
</dbReference>
<comment type="subcellular location">
    <subcellularLocation>
        <location evidence="1">Cytoplasm</location>
    </subcellularLocation>
</comment>
<dbReference type="EC" id="2.7.1.69" evidence="11"/>
<keyword evidence="2" id="KW-0813">Transport</keyword>
<dbReference type="Proteomes" id="UP000043316">
    <property type="component" value="Unassembled WGS sequence"/>
</dbReference>
<dbReference type="GeneID" id="61815551"/>
<gene>
    <name evidence="11" type="primary">sorB</name>
    <name evidence="11" type="ORF">ERS008476_01281</name>
</gene>
<feature type="domain" description="PTS EIIB type-4" evidence="10">
    <location>
        <begin position="1"/>
        <end position="164"/>
    </location>
</feature>
<evidence type="ECO:0000313" key="12">
    <source>
        <dbReference type="Proteomes" id="UP000043316"/>
    </source>
</evidence>
<accession>A0A0H5LTF2</accession>
<keyword evidence="7" id="KW-0418">Kinase</keyword>